<evidence type="ECO:0000313" key="2">
    <source>
        <dbReference type="EMBL" id="QDU77312.1"/>
    </source>
</evidence>
<reference evidence="3" key="1">
    <citation type="submission" date="2019-02" db="EMBL/GenBank/DDBJ databases">
        <title>Deep-cultivation of Planctomycetes and their phenomic and genomic characterization uncovers novel biology.</title>
        <authorList>
            <person name="Wiegand S."/>
            <person name="Jogler M."/>
            <person name="Boedeker C."/>
            <person name="Pinto D."/>
            <person name="Vollmers J."/>
            <person name="Rivas-Marin E."/>
            <person name="Kohn T."/>
            <person name="Peeters S.H."/>
            <person name="Heuer A."/>
            <person name="Rast P."/>
            <person name="Oberbeckmann S."/>
            <person name="Bunk B."/>
            <person name="Jeske O."/>
            <person name="Meyerdierks A."/>
            <person name="Storesund J.E."/>
            <person name="Kallscheuer N."/>
            <person name="Luecker S."/>
            <person name="Lage O.M."/>
            <person name="Pohl T."/>
            <person name="Merkel B.J."/>
            <person name="Hornburger P."/>
            <person name="Mueller R.-W."/>
            <person name="Bruemmer F."/>
            <person name="Labrenz M."/>
            <person name="Spormann A.M."/>
            <person name="Op den Camp H."/>
            <person name="Overmann J."/>
            <person name="Amann R."/>
            <person name="Jetten M.S.M."/>
            <person name="Mascher T."/>
            <person name="Medema M.H."/>
            <person name="Devos D.P."/>
            <person name="Kaster A.-K."/>
            <person name="Ovreas L."/>
            <person name="Rohde M."/>
            <person name="Galperin M.Y."/>
            <person name="Jogler C."/>
        </authorList>
    </citation>
    <scope>NUCLEOTIDE SEQUENCE [LARGE SCALE GENOMIC DNA]</scope>
    <source>
        <strain evidence="3">Pan97</strain>
    </source>
</reference>
<proteinExistence type="predicted"/>
<evidence type="ECO:0008006" key="4">
    <source>
        <dbReference type="Google" id="ProtNLM"/>
    </source>
</evidence>
<protein>
    <recommendedName>
        <fullName evidence="4">Acetyl xylan esterase (AXE1)</fullName>
    </recommendedName>
</protein>
<dbReference type="EMBL" id="CP036289">
    <property type="protein sequence ID" value="QDU77312.1"/>
    <property type="molecule type" value="Genomic_DNA"/>
</dbReference>
<accession>A0A518CDM4</accession>
<dbReference type="Proteomes" id="UP000318626">
    <property type="component" value="Chromosome"/>
</dbReference>
<dbReference type="PANTHER" id="PTHR22946">
    <property type="entry name" value="DIENELACTONE HYDROLASE DOMAIN-CONTAINING PROTEIN-RELATED"/>
    <property type="match status" value="1"/>
</dbReference>
<dbReference type="PANTHER" id="PTHR22946:SF8">
    <property type="entry name" value="ACETYL XYLAN ESTERASE DOMAIN-CONTAINING PROTEIN"/>
    <property type="match status" value="1"/>
</dbReference>
<feature type="chain" id="PRO_5021721963" description="Acetyl xylan esterase (AXE1)" evidence="1">
    <location>
        <begin position="27"/>
        <end position="737"/>
    </location>
</feature>
<evidence type="ECO:0000313" key="3">
    <source>
        <dbReference type="Proteomes" id="UP000318626"/>
    </source>
</evidence>
<name>A0A518CDM4_9BACT</name>
<evidence type="ECO:0000256" key="1">
    <source>
        <dbReference type="SAM" id="SignalP"/>
    </source>
</evidence>
<feature type="signal peptide" evidence="1">
    <location>
        <begin position="1"/>
        <end position="26"/>
    </location>
</feature>
<dbReference type="InterPro" id="IPR050261">
    <property type="entry name" value="FrsA_esterase"/>
</dbReference>
<keyword evidence="3" id="KW-1185">Reference proteome</keyword>
<keyword evidence="1" id="KW-0732">Signal</keyword>
<dbReference type="SUPFAM" id="SSF53474">
    <property type="entry name" value="alpha/beta-Hydrolases"/>
    <property type="match status" value="1"/>
</dbReference>
<gene>
    <name evidence="2" type="ORF">Pan97_43790</name>
</gene>
<dbReference type="AlphaFoldDB" id="A0A518CDM4"/>
<dbReference type="InterPro" id="IPR029058">
    <property type="entry name" value="AB_hydrolase_fold"/>
</dbReference>
<organism evidence="2 3">
    <name type="scientific">Bremerella volcania</name>
    <dbReference type="NCBI Taxonomy" id="2527984"/>
    <lineage>
        <taxon>Bacteria</taxon>
        <taxon>Pseudomonadati</taxon>
        <taxon>Planctomycetota</taxon>
        <taxon>Planctomycetia</taxon>
        <taxon>Pirellulales</taxon>
        <taxon>Pirellulaceae</taxon>
        <taxon>Bremerella</taxon>
    </lineage>
</organism>
<sequence precursor="true">MRRTRFFSRAGTLLVLACMAVSLAHAQDATRVLPAGQTPDDARLAPPKDLNGYFPFTPPASVAEWNVRAEAVRTQLKVALGLWPMPPKTPLNYEVVGRREFEDYAVSNVRFESVPGLFVTGNLYEPIGKEAPFPGVLCPHGHWANGRYYVADEKALKEQLESGGETDVVAAENPIQARSVHLARMGCVVLQVDMLGYADSQQLSFDLVHKFAKQRPAMNTIERWGFFSPQAESHLQSVMGLQIWNCIRSLDVLESLSSVDKTRLGVTGASGGATQTMLVSAIDPRVAACFPAVMVSTAMQGGCTCENCSLLRVGTGNVEFAALFAPKPQGLTSADDWTVEFETKGFPDLKKLYGLLDAEQRVQLTARTEFGHNYNAIARKAMYELFNKEFGLNASIEEKPFQRLGIEELSVWTDENRPSYKPEFERDLLQALTKQSDQQIQPLLVGNSDSFGKYRQMVDQALEVIVGWEEPAVDQLDFDVKNKQQQEDFLLIAGLLHNDQNKSQLPALFLYPSGNWNGHTVLWLSNDGKSGVFDEGGRLKSEVAKLVSSGISVAAVDMIYQGEFRPDGQPLKQTPSVENEREAAAYTLGYNHSVAAQRIQDILSMAAFMRNHDRKPKSIGLVALDPNMAALGSVAIALQADAFDFGVLKTNGFRFGHVDSIRSPDLLPGGAKYGDVPGFLAMASPMLLRVLGEDEESEKPVRLAYQREGKQAMLTDMDSDVSPVDWIMNQLSAVATQ</sequence>
<dbReference type="OrthoDB" id="244125at2"/>
<dbReference type="KEGG" id="bvo:Pan97_43790"/>
<dbReference type="Gene3D" id="3.40.50.1820">
    <property type="entry name" value="alpha/beta hydrolase"/>
    <property type="match status" value="2"/>
</dbReference>